<protein>
    <submittedName>
        <fullName evidence="1">Uncharacterized protein</fullName>
    </submittedName>
</protein>
<comment type="caution">
    <text evidence="1">The sequence shown here is derived from an EMBL/GenBank/DDBJ whole genome shotgun (WGS) entry which is preliminary data.</text>
</comment>
<accession>A0ACB7XC12</accession>
<sequence>MGKAQDQLQTQTHVQEEVREQHSPENATVINNHLQPPALNKKNYLRWLRMAVYSFLVLSTQAVATLLGRLYFAKGGNSKWTATLVQTCGFPILLPFFLLLSPNKPKQRENNRPNTPSLVTLASLYLCLGVFLAANCMLYSIGLLYLPVSTYSLICASQLAFNALFSYLLNSQKFTPFIINSIVLLTISSTLLVFQNDSSGTNKVSKGKYIIGFLSTVGASAGYALLLSVTQLSFRKILIQENFRVVLNMIVYQSLVATIVILMGLFGSGEWKGLNKEMSVFEPGKVSYFMTLVWTAVSWQVYSIGAVGLIFEVSSLFSNVISTLGLPIVPVAAVFVFHDTMDGVKVVAMLLAIWGFVSYIYPYYLDELKSKSRSDHYGNGVTEVSLSNRA</sequence>
<name>A0ACB7XC12_9ERIC</name>
<dbReference type="EMBL" id="CM037156">
    <property type="protein sequence ID" value="KAH7838226.1"/>
    <property type="molecule type" value="Genomic_DNA"/>
</dbReference>
<dbReference type="Proteomes" id="UP000828048">
    <property type="component" value="Chromosome 6"/>
</dbReference>
<evidence type="ECO:0000313" key="1">
    <source>
        <dbReference type="EMBL" id="KAH7838226.1"/>
    </source>
</evidence>
<keyword evidence="2" id="KW-1185">Reference proteome</keyword>
<gene>
    <name evidence="1" type="ORF">Vadar_023698</name>
</gene>
<organism evidence="1 2">
    <name type="scientific">Vaccinium darrowii</name>
    <dbReference type="NCBI Taxonomy" id="229202"/>
    <lineage>
        <taxon>Eukaryota</taxon>
        <taxon>Viridiplantae</taxon>
        <taxon>Streptophyta</taxon>
        <taxon>Embryophyta</taxon>
        <taxon>Tracheophyta</taxon>
        <taxon>Spermatophyta</taxon>
        <taxon>Magnoliopsida</taxon>
        <taxon>eudicotyledons</taxon>
        <taxon>Gunneridae</taxon>
        <taxon>Pentapetalae</taxon>
        <taxon>asterids</taxon>
        <taxon>Ericales</taxon>
        <taxon>Ericaceae</taxon>
        <taxon>Vaccinioideae</taxon>
        <taxon>Vaccinieae</taxon>
        <taxon>Vaccinium</taxon>
    </lineage>
</organism>
<evidence type="ECO:0000313" key="2">
    <source>
        <dbReference type="Proteomes" id="UP000828048"/>
    </source>
</evidence>
<reference evidence="1 2" key="1">
    <citation type="journal article" date="2021" name="Hortic Res">
        <title>High-quality reference genome and annotation aids understanding of berry development for evergreen blueberry (Vaccinium darrowii).</title>
        <authorList>
            <person name="Yu J."/>
            <person name="Hulse-Kemp A.M."/>
            <person name="Babiker E."/>
            <person name="Staton M."/>
        </authorList>
    </citation>
    <scope>NUCLEOTIDE SEQUENCE [LARGE SCALE GENOMIC DNA]</scope>
    <source>
        <strain evidence="2">cv. NJ 8807/NJ 8810</strain>
        <tissue evidence="1">Young leaf</tissue>
    </source>
</reference>
<proteinExistence type="predicted"/>